<evidence type="ECO:0000256" key="2">
    <source>
        <dbReference type="SAM" id="SignalP"/>
    </source>
</evidence>
<feature type="signal peptide" evidence="2">
    <location>
        <begin position="1"/>
        <end position="19"/>
    </location>
</feature>
<feature type="transmembrane region" description="Helical" evidence="1">
    <location>
        <begin position="181"/>
        <end position="199"/>
    </location>
</feature>
<reference evidence="3 4" key="1">
    <citation type="journal article" date="2021" name="Microbiol. Resour. Announc.">
        <title>Complete Genome Sequences of Three Human Oral Treponema parvum Isolates.</title>
        <authorList>
            <person name="Zeng H."/>
            <person name="Watt R.M."/>
        </authorList>
    </citation>
    <scope>NUCLEOTIDE SEQUENCE [LARGE SCALE GENOMIC DNA]</scope>
    <source>
        <strain evidence="3 4">ATCC 700770</strain>
    </source>
</reference>
<evidence type="ECO:0000313" key="3">
    <source>
        <dbReference type="EMBL" id="QTQ14780.1"/>
    </source>
</evidence>
<dbReference type="EMBL" id="CP054142">
    <property type="protein sequence ID" value="QTQ14780.1"/>
    <property type="molecule type" value="Genomic_DNA"/>
</dbReference>
<protein>
    <submittedName>
        <fullName evidence="3">Uncharacterized protein</fullName>
    </submittedName>
</protein>
<sequence>MKKTLAVLFVFKICLFSHAQSFQASQTISPREIFIGDTAEISYTFYSPAAFPIDGKDSVPVYFEEKEFITDSYTILGGNLSRSGNQYTLTFSFIPWRTGKIDIPPFDLLTVLDNNYSGFIVDLSPVFVSSITEKTGRSVLQSPAPPILIPGTIYAIYAAGIFFLLVFIVLVWVLFNLQRVAGWFSSLILFFGYMQNARLARRALRRLSKNEKDTDDYVFCETMENILRKYLAYRFDKIFLSLTSDKIEAFFYELFAGDIPLSYSVRIENLETLFRRMDYIRYARGSLDSMRLPVSEYTTVLSEDEKKQTAGTAKELVSFFEDPDRQIKQVQIAGKSEKGEASP</sequence>
<dbReference type="Proteomes" id="UP000671908">
    <property type="component" value="Chromosome"/>
</dbReference>
<evidence type="ECO:0000256" key="1">
    <source>
        <dbReference type="SAM" id="Phobius"/>
    </source>
</evidence>
<keyword evidence="2" id="KW-0732">Signal</keyword>
<gene>
    <name evidence="3" type="ORF">HRQ91_10070</name>
</gene>
<dbReference type="RefSeq" id="WP_210119421.1">
    <property type="nucleotide sequence ID" value="NZ_CP054142.1"/>
</dbReference>
<name>A0A975F4Y1_9SPIR</name>
<accession>A0A975F4Y1</accession>
<feature type="transmembrane region" description="Helical" evidence="1">
    <location>
        <begin position="153"/>
        <end position="175"/>
    </location>
</feature>
<keyword evidence="1" id="KW-0472">Membrane</keyword>
<keyword evidence="4" id="KW-1185">Reference proteome</keyword>
<proteinExistence type="predicted"/>
<dbReference type="AlphaFoldDB" id="A0A975F4Y1"/>
<feature type="chain" id="PRO_5037632759" evidence="2">
    <location>
        <begin position="20"/>
        <end position="343"/>
    </location>
</feature>
<organism evidence="3 4">
    <name type="scientific">Treponema parvum</name>
    <dbReference type="NCBI Taxonomy" id="138851"/>
    <lineage>
        <taxon>Bacteria</taxon>
        <taxon>Pseudomonadati</taxon>
        <taxon>Spirochaetota</taxon>
        <taxon>Spirochaetia</taxon>
        <taxon>Spirochaetales</taxon>
        <taxon>Treponemataceae</taxon>
        <taxon>Treponema</taxon>
    </lineage>
</organism>
<dbReference type="KEGG" id="tpav:HRQ91_10070"/>
<keyword evidence="1" id="KW-1133">Transmembrane helix</keyword>
<evidence type="ECO:0000313" key="4">
    <source>
        <dbReference type="Proteomes" id="UP000671908"/>
    </source>
</evidence>
<keyword evidence="1" id="KW-0812">Transmembrane</keyword>